<dbReference type="InterPro" id="IPR035986">
    <property type="entry name" value="PKD_dom_sf"/>
</dbReference>
<reference evidence="3 4" key="1">
    <citation type="submission" date="2020-04" db="EMBL/GenBank/DDBJ databases">
        <title>Flammeovirga sp. SR4, a novel species isolated from seawater.</title>
        <authorList>
            <person name="Wang X."/>
        </authorList>
    </citation>
    <scope>NUCLEOTIDE SEQUENCE [LARGE SCALE GENOMIC DNA]</scope>
    <source>
        <strain evidence="3 4">ATCC 23126</strain>
    </source>
</reference>
<protein>
    <recommendedName>
        <fullName evidence="2">PKD domain-containing protein</fullName>
    </recommendedName>
</protein>
<dbReference type="SUPFAM" id="SSF49299">
    <property type="entry name" value="PKD domain"/>
    <property type="match status" value="1"/>
</dbReference>
<dbReference type="EMBL" id="JABANE010000070">
    <property type="protein sequence ID" value="NME70641.1"/>
    <property type="molecule type" value="Genomic_DNA"/>
</dbReference>
<dbReference type="Pfam" id="PF00801">
    <property type="entry name" value="PKD"/>
    <property type="match status" value="1"/>
</dbReference>
<evidence type="ECO:0000313" key="4">
    <source>
        <dbReference type="Proteomes" id="UP000576082"/>
    </source>
</evidence>
<dbReference type="InterPro" id="IPR013783">
    <property type="entry name" value="Ig-like_fold"/>
</dbReference>
<evidence type="ECO:0000313" key="3">
    <source>
        <dbReference type="EMBL" id="NME70641.1"/>
    </source>
</evidence>
<dbReference type="Proteomes" id="UP000576082">
    <property type="component" value="Unassembled WGS sequence"/>
</dbReference>
<proteinExistence type="predicted"/>
<feature type="domain" description="PKD" evidence="2">
    <location>
        <begin position="54"/>
        <end position="109"/>
    </location>
</feature>
<name>A0A7X9RXP3_9BACT</name>
<feature type="signal peptide" evidence="1">
    <location>
        <begin position="1"/>
        <end position="23"/>
    </location>
</feature>
<organism evidence="3 4">
    <name type="scientific">Flammeovirga aprica JL-4</name>
    <dbReference type="NCBI Taxonomy" id="694437"/>
    <lineage>
        <taxon>Bacteria</taxon>
        <taxon>Pseudomonadati</taxon>
        <taxon>Bacteroidota</taxon>
        <taxon>Cytophagia</taxon>
        <taxon>Cytophagales</taxon>
        <taxon>Flammeovirgaceae</taxon>
        <taxon>Flammeovirga</taxon>
    </lineage>
</organism>
<dbReference type="InterPro" id="IPR022409">
    <property type="entry name" value="PKD/Chitinase_dom"/>
</dbReference>
<dbReference type="CDD" id="cd00146">
    <property type="entry name" value="PKD"/>
    <property type="match status" value="1"/>
</dbReference>
<dbReference type="PROSITE" id="PS50093">
    <property type="entry name" value="PKD"/>
    <property type="match status" value="1"/>
</dbReference>
<dbReference type="Gene3D" id="2.60.40.10">
    <property type="entry name" value="Immunoglobulins"/>
    <property type="match status" value="1"/>
</dbReference>
<accession>A0A7X9RXP3</accession>
<keyword evidence="4" id="KW-1185">Reference proteome</keyword>
<keyword evidence="1" id="KW-0732">Signal</keyword>
<gene>
    <name evidence="3" type="ORF">HHU12_21875</name>
</gene>
<sequence length="512" mass="56680">MRKLNFLTWFCLALMALVYTSCKEDEAVVSGPTGTLMVTQADGNNSELTVKVDNPQGATSYKFNFGDGTEYTAEGPEATHTYLWNDDFELTVTLIGTTGVNALKQTVTVSDAKSDAICNSEYYQLLTGGCNDGGPGTGKVWKFSVEVGGHGVGTLDDPIELATAGLWNSNFNHWKGENTEDIVALNILESRFTFGVLPNTMKVEATHQVNNWQEKTDQTKYHDFETAYVGQESYPFEVYEENGSVFLSFGQSGYMGYYQSVNGGSNSLYEIVKLTEDELYVRFKCVVDPDKEGVEFEYRYLRYVQEDVIELAPMPWEDKALGTKAIAASFTDNLNVTVGDETLKFKALSGTAESVSNPDGSGNVIQFNRYPALGAGLVLPLRHRLDLKTQNKFSIMAYFPTTNDYETVDAAAEPWTDSEGKLASFIRIRLGDTRLGGNDWQTEASITSVGETGKWVELTFEYKGFAINNNADGTLINDEVSNVDVYDKIYIQFGGEGHRNAGTFYVTDFKLL</sequence>
<evidence type="ECO:0000256" key="1">
    <source>
        <dbReference type="SAM" id="SignalP"/>
    </source>
</evidence>
<dbReference type="InterPro" id="IPR000601">
    <property type="entry name" value="PKD_dom"/>
</dbReference>
<comment type="caution">
    <text evidence="3">The sequence shown here is derived from an EMBL/GenBank/DDBJ whole genome shotgun (WGS) entry which is preliminary data.</text>
</comment>
<dbReference type="SMART" id="SM00089">
    <property type="entry name" value="PKD"/>
    <property type="match status" value="1"/>
</dbReference>
<dbReference type="RefSeq" id="WP_169658873.1">
    <property type="nucleotide sequence ID" value="NZ_JABANE010000070.1"/>
</dbReference>
<dbReference type="AlphaFoldDB" id="A0A7X9RXP3"/>
<evidence type="ECO:0000259" key="2">
    <source>
        <dbReference type="PROSITE" id="PS50093"/>
    </source>
</evidence>
<feature type="chain" id="PRO_5030766197" description="PKD domain-containing protein" evidence="1">
    <location>
        <begin position="24"/>
        <end position="512"/>
    </location>
</feature>